<dbReference type="EMBL" id="JAULUE010002049">
    <property type="protein sequence ID" value="KAK5907110.1"/>
    <property type="molecule type" value="Genomic_DNA"/>
</dbReference>
<feature type="chain" id="PRO_5042974676" description="Secreted protein" evidence="1">
    <location>
        <begin position="16"/>
        <end position="78"/>
    </location>
</feature>
<organism evidence="2 3">
    <name type="scientific">Champsocephalus esox</name>
    <name type="common">pike icefish</name>
    <dbReference type="NCBI Taxonomy" id="159716"/>
    <lineage>
        <taxon>Eukaryota</taxon>
        <taxon>Metazoa</taxon>
        <taxon>Chordata</taxon>
        <taxon>Craniata</taxon>
        <taxon>Vertebrata</taxon>
        <taxon>Euteleostomi</taxon>
        <taxon>Actinopterygii</taxon>
        <taxon>Neopterygii</taxon>
        <taxon>Teleostei</taxon>
        <taxon>Neoteleostei</taxon>
        <taxon>Acanthomorphata</taxon>
        <taxon>Eupercaria</taxon>
        <taxon>Perciformes</taxon>
        <taxon>Notothenioidei</taxon>
        <taxon>Channichthyidae</taxon>
        <taxon>Champsocephalus</taxon>
    </lineage>
</organism>
<reference evidence="2 3" key="1">
    <citation type="journal article" date="2023" name="Mol. Biol. Evol.">
        <title>Genomics of Secondarily Temperate Adaptation in the Only Non-Antarctic Icefish.</title>
        <authorList>
            <person name="Rivera-Colon A.G."/>
            <person name="Rayamajhi N."/>
            <person name="Minhas B.F."/>
            <person name="Madrigal G."/>
            <person name="Bilyk K.T."/>
            <person name="Yoon V."/>
            <person name="Hune M."/>
            <person name="Gregory S."/>
            <person name="Cheng C.H.C."/>
            <person name="Catchen J.M."/>
        </authorList>
    </citation>
    <scope>NUCLEOTIDE SEQUENCE [LARGE SCALE GENOMIC DNA]</scope>
    <source>
        <strain evidence="2">JC2023a</strain>
    </source>
</reference>
<dbReference type="AlphaFoldDB" id="A0AAN8CR43"/>
<gene>
    <name evidence="2" type="ORF">CesoFtcFv8_004993</name>
</gene>
<accession>A0AAN8CR43</accession>
<sequence length="78" mass="9141">MSLLWLRPALRMCVTEVPFWLQPVLRMCVPVVPSLLQSALRLRVPLVPLKPYRHCACVWWWLHGPVNNPSFERCRSCS</sequence>
<comment type="caution">
    <text evidence="2">The sequence shown here is derived from an EMBL/GenBank/DDBJ whole genome shotgun (WGS) entry which is preliminary data.</text>
</comment>
<evidence type="ECO:0000313" key="3">
    <source>
        <dbReference type="Proteomes" id="UP001335648"/>
    </source>
</evidence>
<name>A0AAN8CR43_9TELE</name>
<dbReference type="Proteomes" id="UP001335648">
    <property type="component" value="Unassembled WGS sequence"/>
</dbReference>
<proteinExistence type="predicted"/>
<keyword evidence="3" id="KW-1185">Reference proteome</keyword>
<evidence type="ECO:0008006" key="4">
    <source>
        <dbReference type="Google" id="ProtNLM"/>
    </source>
</evidence>
<evidence type="ECO:0000313" key="2">
    <source>
        <dbReference type="EMBL" id="KAK5907110.1"/>
    </source>
</evidence>
<keyword evidence="1" id="KW-0732">Signal</keyword>
<feature type="signal peptide" evidence="1">
    <location>
        <begin position="1"/>
        <end position="15"/>
    </location>
</feature>
<protein>
    <recommendedName>
        <fullName evidence="4">Secreted protein</fullName>
    </recommendedName>
</protein>
<evidence type="ECO:0000256" key="1">
    <source>
        <dbReference type="SAM" id="SignalP"/>
    </source>
</evidence>